<dbReference type="InterPro" id="IPR045706">
    <property type="entry name" value="DUF6062"/>
</dbReference>
<dbReference type="Pfam" id="PF19538">
    <property type="entry name" value="DUF6062"/>
    <property type="match status" value="1"/>
</dbReference>
<dbReference type="EMBL" id="CP003001">
    <property type="protein sequence ID" value="AEM72871.1"/>
    <property type="molecule type" value="Genomic_DNA"/>
</dbReference>
<gene>
    <name evidence="1" type="ORF">Calla_0191</name>
</gene>
<dbReference type="AlphaFoldDB" id="G2PWC7"/>
<protein>
    <submittedName>
        <fullName evidence="1">Uncharacterized protein</fullName>
    </submittedName>
</protein>
<name>G2PWC7_9FIRM</name>
<dbReference type="RefSeq" id="WP_014041856.1">
    <property type="nucleotide sequence ID" value="NC_015949.1"/>
</dbReference>
<dbReference type="HOGENOM" id="CLU_1109803_0_0_9"/>
<dbReference type="KEGG" id="clc:Calla_0191"/>
<dbReference type="Proteomes" id="UP000009257">
    <property type="component" value="Chromosome"/>
</dbReference>
<organism evidence="1 2">
    <name type="scientific">Caldicellulosiruptor acetigenus 6A</name>
    <dbReference type="NCBI Taxonomy" id="632516"/>
    <lineage>
        <taxon>Bacteria</taxon>
        <taxon>Bacillati</taxon>
        <taxon>Bacillota</taxon>
        <taxon>Bacillota incertae sedis</taxon>
        <taxon>Caldicellulosiruptorales</taxon>
        <taxon>Caldicellulosiruptoraceae</taxon>
        <taxon>Caldicellulosiruptor</taxon>
    </lineage>
</organism>
<sequence>MPQGIPWMADNSCPYKCGQEFFAFLKGYKLFEKDLGRWTLDIVYFEMIENLKEDKCIICYLKNKAMDKFFDDFLYESVNDHSLRDRIRKGGICPEHARKLESFGDVLAHAIIYSDLLSSFKNNHHIEILPRKRKTQEQNMCVFCEKEQCFEDTYTRAFSYYWAAQSQFKSAFSERGFICQRHLNQVLEKMSSMSVQKDLLSVVKHKIDIILHHLEKIKEKNDYRNIHESYTPEEVRAWHMAVEFVAGSKK</sequence>
<proteinExistence type="predicted"/>
<accession>G2PWC7</accession>
<reference evidence="1 2" key="1">
    <citation type="submission" date="2011-08" db="EMBL/GenBank/DDBJ databases">
        <title>Complete sequence of Caldicellulosiruptor lactoaceticus 6A.</title>
        <authorList>
            <consortium name="US DOE Joint Genome Institute"/>
            <person name="Lucas S."/>
            <person name="Han J."/>
            <person name="Lapidus A."/>
            <person name="Cheng J.-F."/>
            <person name="Goodwin L."/>
            <person name="Pitluck S."/>
            <person name="Peters L."/>
            <person name="Davenport K."/>
            <person name="Detter J.C."/>
            <person name="Han C."/>
            <person name="Tapia R."/>
            <person name="Land M."/>
            <person name="Hauser L."/>
            <person name="Kyrpides N."/>
            <person name="Ivanova N."/>
            <person name="Ovchinnikova G."/>
            <person name="Pagani I."/>
            <person name="Blumer-Schuette S.E."/>
            <person name="Kelly R.M."/>
            <person name="Woyke T."/>
        </authorList>
    </citation>
    <scope>NUCLEOTIDE SEQUENCE [LARGE SCALE GENOMIC DNA]</scope>
    <source>
        <strain evidence="1 2">6A</strain>
    </source>
</reference>
<evidence type="ECO:0000313" key="2">
    <source>
        <dbReference type="Proteomes" id="UP000009257"/>
    </source>
</evidence>
<evidence type="ECO:0000313" key="1">
    <source>
        <dbReference type="EMBL" id="AEM72871.1"/>
    </source>
</evidence>